<reference evidence="10 11" key="1">
    <citation type="submission" date="2018-03" db="EMBL/GenBank/DDBJ databases">
        <title>Genomic Encyclopedia of Archaeal and Bacterial Type Strains, Phase II (KMG-II): from individual species to whole genera.</title>
        <authorList>
            <person name="Goeker M."/>
        </authorList>
    </citation>
    <scope>NUCLEOTIDE SEQUENCE [LARGE SCALE GENOMIC DNA]</scope>
    <source>
        <strain evidence="10 11">DSM 45348</strain>
    </source>
</reference>
<dbReference type="EMBL" id="PVZG01000015">
    <property type="protein sequence ID" value="PRY23356.1"/>
    <property type="molecule type" value="Genomic_DNA"/>
</dbReference>
<evidence type="ECO:0000256" key="3">
    <source>
        <dbReference type="ARBA" id="ARBA00022475"/>
    </source>
</evidence>
<evidence type="ECO:0000259" key="9">
    <source>
        <dbReference type="Pfam" id="PF09335"/>
    </source>
</evidence>
<feature type="region of interest" description="Disordered" evidence="7">
    <location>
        <begin position="183"/>
        <end position="206"/>
    </location>
</feature>
<comment type="similarity">
    <text evidence="2">Belongs to the DedA family.</text>
</comment>
<dbReference type="PANTHER" id="PTHR42709">
    <property type="entry name" value="ALKALINE PHOSPHATASE LIKE PROTEIN"/>
    <property type="match status" value="1"/>
</dbReference>
<evidence type="ECO:0000256" key="2">
    <source>
        <dbReference type="ARBA" id="ARBA00010792"/>
    </source>
</evidence>
<dbReference type="InterPro" id="IPR051311">
    <property type="entry name" value="DedA_domain"/>
</dbReference>
<dbReference type="AlphaFoldDB" id="A0A2T0RQ85"/>
<organism evidence="10 11">
    <name type="scientific">Pseudosporangium ferrugineum</name>
    <dbReference type="NCBI Taxonomy" id="439699"/>
    <lineage>
        <taxon>Bacteria</taxon>
        <taxon>Bacillati</taxon>
        <taxon>Actinomycetota</taxon>
        <taxon>Actinomycetes</taxon>
        <taxon>Micromonosporales</taxon>
        <taxon>Micromonosporaceae</taxon>
        <taxon>Pseudosporangium</taxon>
    </lineage>
</organism>
<evidence type="ECO:0000256" key="5">
    <source>
        <dbReference type="ARBA" id="ARBA00022989"/>
    </source>
</evidence>
<evidence type="ECO:0000313" key="10">
    <source>
        <dbReference type="EMBL" id="PRY23356.1"/>
    </source>
</evidence>
<comment type="caution">
    <text evidence="10">The sequence shown here is derived from an EMBL/GenBank/DDBJ whole genome shotgun (WGS) entry which is preliminary data.</text>
</comment>
<protein>
    <submittedName>
        <fullName evidence="10">Membrane protein DedA with SNARE-associated domain</fullName>
    </submittedName>
</protein>
<dbReference type="Proteomes" id="UP000239209">
    <property type="component" value="Unassembled WGS sequence"/>
</dbReference>
<dbReference type="Pfam" id="PF09335">
    <property type="entry name" value="VTT_dom"/>
    <property type="match status" value="1"/>
</dbReference>
<dbReference type="InterPro" id="IPR032816">
    <property type="entry name" value="VTT_dom"/>
</dbReference>
<feature type="transmembrane region" description="Helical" evidence="8">
    <location>
        <begin position="114"/>
        <end position="146"/>
    </location>
</feature>
<sequence length="206" mass="21415">MPELAALGWLFVVVSFGAIVPIVPTGAAVSGAAALAFHDNPFLIVLVIAAGAAGAYAGDLVMYAMCRAGGEQLARRLRWLRDEEHLGAVKERLQRTQIPVLLVSRLLPGGRVPVLLAAAFLGLSWRTFVVANLPACTLWSVVYAGIGVAGGSIFPEPWQGVVAAIILVVVIGQVVSLVNKRRAERAEPGEASPSTPGTGASPETSS</sequence>
<dbReference type="GO" id="GO:0005886">
    <property type="term" value="C:plasma membrane"/>
    <property type="evidence" value="ECO:0007669"/>
    <property type="project" value="UniProtKB-SubCell"/>
</dbReference>
<evidence type="ECO:0000256" key="4">
    <source>
        <dbReference type="ARBA" id="ARBA00022692"/>
    </source>
</evidence>
<gene>
    <name evidence="10" type="ORF">CLV70_11583</name>
</gene>
<evidence type="ECO:0000313" key="11">
    <source>
        <dbReference type="Proteomes" id="UP000239209"/>
    </source>
</evidence>
<keyword evidence="4 8" id="KW-0812">Transmembrane</keyword>
<accession>A0A2T0RQ85</accession>
<evidence type="ECO:0000256" key="8">
    <source>
        <dbReference type="SAM" id="Phobius"/>
    </source>
</evidence>
<dbReference type="OrthoDB" id="5189166at2"/>
<keyword evidence="11" id="KW-1185">Reference proteome</keyword>
<evidence type="ECO:0000256" key="1">
    <source>
        <dbReference type="ARBA" id="ARBA00004651"/>
    </source>
</evidence>
<dbReference type="PANTHER" id="PTHR42709:SF6">
    <property type="entry name" value="UNDECAPRENYL PHOSPHATE TRANSPORTER A"/>
    <property type="match status" value="1"/>
</dbReference>
<feature type="domain" description="VTT" evidence="9">
    <location>
        <begin position="45"/>
        <end position="147"/>
    </location>
</feature>
<proteinExistence type="inferred from homology"/>
<feature type="transmembrane region" description="Helical" evidence="8">
    <location>
        <begin position="42"/>
        <end position="66"/>
    </location>
</feature>
<keyword evidence="6 8" id="KW-0472">Membrane</keyword>
<keyword evidence="5 8" id="KW-1133">Transmembrane helix</keyword>
<name>A0A2T0RQ85_9ACTN</name>
<keyword evidence="3" id="KW-1003">Cell membrane</keyword>
<evidence type="ECO:0000256" key="6">
    <source>
        <dbReference type="ARBA" id="ARBA00023136"/>
    </source>
</evidence>
<evidence type="ECO:0000256" key="7">
    <source>
        <dbReference type="SAM" id="MobiDB-lite"/>
    </source>
</evidence>
<feature type="transmembrane region" description="Helical" evidence="8">
    <location>
        <begin position="158"/>
        <end position="178"/>
    </location>
</feature>
<comment type="subcellular location">
    <subcellularLocation>
        <location evidence="1">Cell membrane</location>
        <topology evidence="1">Multi-pass membrane protein</topology>
    </subcellularLocation>
</comment>
<dbReference type="RefSeq" id="WP_106129577.1">
    <property type="nucleotide sequence ID" value="NZ_PVZG01000015.1"/>
</dbReference>
<feature type="compositionally biased region" description="Polar residues" evidence="7">
    <location>
        <begin position="192"/>
        <end position="206"/>
    </location>
</feature>